<name>A0A1F6CP63_9BACT</name>
<sequence>MRTFLSAARHALTHGVQVIFDGPCLSSCALFADKARDTVCVTPLATLGFHKSWAPNRRLFGSVEHSDPPQSTDIDQWVRANGGYHVDDFLIMRFRDALAFWKQCQSPKSVQGIERRAVRRGVHIFDNLL</sequence>
<accession>A0A1F6CP63</accession>
<dbReference type="Proteomes" id="UP000178370">
    <property type="component" value="Unassembled WGS sequence"/>
</dbReference>
<evidence type="ECO:0000313" key="1">
    <source>
        <dbReference type="EMBL" id="OGG50791.1"/>
    </source>
</evidence>
<gene>
    <name evidence="1" type="ORF">A2763_02600</name>
</gene>
<comment type="caution">
    <text evidence="1">The sequence shown here is derived from an EMBL/GenBank/DDBJ whole genome shotgun (WGS) entry which is preliminary data.</text>
</comment>
<protein>
    <submittedName>
        <fullName evidence="1">Uncharacterized protein</fullName>
    </submittedName>
</protein>
<organism evidence="1 2">
    <name type="scientific">Candidatus Kaiserbacteria bacterium RIFCSPHIGHO2_01_FULL_54_36</name>
    <dbReference type="NCBI Taxonomy" id="1798482"/>
    <lineage>
        <taxon>Bacteria</taxon>
        <taxon>Candidatus Kaiseribacteriota</taxon>
    </lineage>
</organism>
<evidence type="ECO:0000313" key="2">
    <source>
        <dbReference type="Proteomes" id="UP000178370"/>
    </source>
</evidence>
<dbReference type="EMBL" id="MFKV01000007">
    <property type="protein sequence ID" value="OGG50791.1"/>
    <property type="molecule type" value="Genomic_DNA"/>
</dbReference>
<proteinExistence type="predicted"/>
<reference evidence="1 2" key="1">
    <citation type="journal article" date="2016" name="Nat. Commun.">
        <title>Thousands of microbial genomes shed light on interconnected biogeochemical processes in an aquifer system.</title>
        <authorList>
            <person name="Anantharaman K."/>
            <person name="Brown C.T."/>
            <person name="Hug L.A."/>
            <person name="Sharon I."/>
            <person name="Castelle C.J."/>
            <person name="Probst A.J."/>
            <person name="Thomas B.C."/>
            <person name="Singh A."/>
            <person name="Wilkins M.J."/>
            <person name="Karaoz U."/>
            <person name="Brodie E.L."/>
            <person name="Williams K.H."/>
            <person name="Hubbard S.S."/>
            <person name="Banfield J.F."/>
        </authorList>
    </citation>
    <scope>NUCLEOTIDE SEQUENCE [LARGE SCALE GENOMIC DNA]</scope>
</reference>
<dbReference type="AlphaFoldDB" id="A0A1F6CP63"/>
<dbReference type="STRING" id="1798482.A2763_02600"/>